<dbReference type="Proteomes" id="UP000830375">
    <property type="component" value="Unassembled WGS sequence"/>
</dbReference>
<evidence type="ECO:0000256" key="2">
    <source>
        <dbReference type="SAM" id="Phobius"/>
    </source>
</evidence>
<feature type="transmembrane region" description="Helical" evidence="2">
    <location>
        <begin position="70"/>
        <end position="92"/>
    </location>
</feature>
<keyword evidence="2" id="KW-0812">Transmembrane</keyword>
<accession>A0ABQ8MWL4</accession>
<evidence type="ECO:0000313" key="3">
    <source>
        <dbReference type="EMBL" id="KAI2666777.1"/>
    </source>
</evidence>
<keyword evidence="2" id="KW-0472">Membrane</keyword>
<name>A0ABQ8MWL4_LABRO</name>
<keyword evidence="4" id="KW-1185">Reference proteome</keyword>
<keyword evidence="2" id="KW-1133">Transmembrane helix</keyword>
<organism evidence="3 4">
    <name type="scientific">Labeo rohita</name>
    <name type="common">Indian major carp</name>
    <name type="synonym">Cyprinus rohita</name>
    <dbReference type="NCBI Taxonomy" id="84645"/>
    <lineage>
        <taxon>Eukaryota</taxon>
        <taxon>Metazoa</taxon>
        <taxon>Chordata</taxon>
        <taxon>Craniata</taxon>
        <taxon>Vertebrata</taxon>
        <taxon>Euteleostomi</taxon>
        <taxon>Actinopterygii</taxon>
        <taxon>Neopterygii</taxon>
        <taxon>Teleostei</taxon>
        <taxon>Ostariophysi</taxon>
        <taxon>Cypriniformes</taxon>
        <taxon>Cyprinidae</taxon>
        <taxon>Labeoninae</taxon>
        <taxon>Labeonini</taxon>
        <taxon>Labeo</taxon>
    </lineage>
</organism>
<gene>
    <name evidence="3" type="ORF">H4Q32_026471</name>
</gene>
<comment type="caution">
    <text evidence="3">The sequence shown here is derived from an EMBL/GenBank/DDBJ whole genome shotgun (WGS) entry which is preliminary data.</text>
</comment>
<protein>
    <submittedName>
        <fullName evidence="3">tRNA sulfurtransferase</fullName>
    </submittedName>
</protein>
<evidence type="ECO:0000256" key="1">
    <source>
        <dbReference type="SAM" id="MobiDB-lite"/>
    </source>
</evidence>
<evidence type="ECO:0000313" key="4">
    <source>
        <dbReference type="Proteomes" id="UP000830375"/>
    </source>
</evidence>
<reference evidence="3 4" key="1">
    <citation type="submission" date="2022-01" db="EMBL/GenBank/DDBJ databases">
        <title>A high-quality chromosome-level genome assembly of rohu carp, Labeo rohita.</title>
        <authorList>
            <person name="Arick M.A. II"/>
            <person name="Hsu C.-Y."/>
            <person name="Magbanua Z."/>
            <person name="Pechanova O."/>
            <person name="Grover C."/>
            <person name="Miller E."/>
            <person name="Thrash A."/>
            <person name="Ezzel L."/>
            <person name="Alam S."/>
            <person name="Benzie J."/>
            <person name="Hamilton M."/>
            <person name="Karsi A."/>
            <person name="Lawrence M.L."/>
            <person name="Peterson D.G."/>
        </authorList>
    </citation>
    <scope>NUCLEOTIDE SEQUENCE [LARGE SCALE GENOMIC DNA]</scope>
    <source>
        <strain evidence="4">BAU-BD-2019</strain>
        <tissue evidence="3">Blood</tissue>
    </source>
</reference>
<feature type="region of interest" description="Disordered" evidence="1">
    <location>
        <begin position="110"/>
        <end position="135"/>
    </location>
</feature>
<feature type="compositionally biased region" description="Polar residues" evidence="1">
    <location>
        <begin position="110"/>
        <end position="134"/>
    </location>
</feature>
<proteinExistence type="predicted"/>
<sequence length="188" mass="20293">MESLRVIAKWSAEDRLGDRARHVTRCESQQHCTQRRNLQWSVRMLRKAPPAAPLLRPLCSPSAYHRYRGLVVGLPVFISIMAGGSLVSAYFLQVPDSALELRPSVSTSAPSSLISTVTRRPTRSTGLPNPSGSALVSRRPALLGSSLPPAPPPWTLSTVFLPGVRSLPEPPPALTSCCHHTSALLSTS</sequence>
<dbReference type="EMBL" id="JACTAM010000003">
    <property type="protein sequence ID" value="KAI2666777.1"/>
    <property type="molecule type" value="Genomic_DNA"/>
</dbReference>